<name>A0A072N2U5_9GAMM</name>
<dbReference type="Pfam" id="PF08808">
    <property type="entry name" value="RES"/>
    <property type="match status" value="1"/>
</dbReference>
<evidence type="ECO:0000259" key="1">
    <source>
        <dbReference type="SMART" id="SM00953"/>
    </source>
</evidence>
<dbReference type="EMBL" id="ANIE01000003">
    <property type="protein sequence ID" value="KEF32004.1"/>
    <property type="molecule type" value="Genomic_DNA"/>
</dbReference>
<gene>
    <name evidence="2" type="ORF">D777_00638</name>
</gene>
<evidence type="ECO:0000313" key="2">
    <source>
        <dbReference type="EMBL" id="KEF32004.1"/>
    </source>
</evidence>
<dbReference type="STRING" id="1137280.D777_00638"/>
<organism evidence="2 3">
    <name type="scientific">Marinobacter nitratireducens</name>
    <dbReference type="NCBI Taxonomy" id="1137280"/>
    <lineage>
        <taxon>Bacteria</taxon>
        <taxon>Pseudomonadati</taxon>
        <taxon>Pseudomonadota</taxon>
        <taxon>Gammaproteobacteria</taxon>
        <taxon>Pseudomonadales</taxon>
        <taxon>Marinobacteraceae</taxon>
        <taxon>Marinobacter</taxon>
    </lineage>
</organism>
<evidence type="ECO:0000313" key="3">
    <source>
        <dbReference type="Proteomes" id="UP000035057"/>
    </source>
</evidence>
<keyword evidence="3" id="KW-1185">Reference proteome</keyword>
<dbReference type="AlphaFoldDB" id="A0A072N2U5"/>
<comment type="caution">
    <text evidence="2">The sequence shown here is derived from an EMBL/GenBank/DDBJ whole genome shotgun (WGS) entry which is preliminary data.</text>
</comment>
<dbReference type="RefSeq" id="WP_036128410.1">
    <property type="nucleotide sequence ID" value="NZ_ANIE01000003.1"/>
</dbReference>
<dbReference type="OrthoDB" id="9795903at2"/>
<dbReference type="InterPro" id="IPR014914">
    <property type="entry name" value="RES_dom"/>
</dbReference>
<sequence length="213" mass="24205">MDRIKPDWKHHRVIHSKFPPLDCFESEDFLLLAELESATSDRIAHWPRYVDEKDFRYGPGWGAVMASFCYPAEGRFNTRSRGAYYAGDCLETALREWSYHAGKTWRGFGVGNDYSAVVRCYTGHAAEPLVDLRNQPQYMHNTNYAPGQHIAADLLNAGEYGILFSSIRNPGAEAIALLRPPGTTPVIQAGHYVLQWNGERFSQYARLEEYSPL</sequence>
<dbReference type="Proteomes" id="UP000035057">
    <property type="component" value="Unassembled WGS sequence"/>
</dbReference>
<reference evidence="2 3" key="1">
    <citation type="submission" date="2012-12" db="EMBL/GenBank/DDBJ databases">
        <title>Genome assembly of Marinobacter sp. AK21.</title>
        <authorList>
            <person name="Khatri I."/>
            <person name="Kumar R."/>
            <person name="Vaidya B."/>
            <person name="Subramanian S."/>
            <person name="Pinnaka A."/>
        </authorList>
    </citation>
    <scope>NUCLEOTIDE SEQUENCE [LARGE SCALE GENOMIC DNA]</scope>
    <source>
        <strain evidence="2 3">AK21</strain>
    </source>
</reference>
<dbReference type="PATRIC" id="fig|1137280.3.peg.454"/>
<dbReference type="SMART" id="SM00953">
    <property type="entry name" value="RES"/>
    <property type="match status" value="1"/>
</dbReference>
<proteinExistence type="predicted"/>
<accession>A0A072N2U5</accession>
<feature type="domain" description="RES" evidence="1">
    <location>
        <begin position="65"/>
        <end position="189"/>
    </location>
</feature>
<protein>
    <recommendedName>
        <fullName evidence="1">RES domain-containing protein</fullName>
    </recommendedName>
</protein>